<dbReference type="PANTHER" id="PTHR45947">
    <property type="entry name" value="SULFOQUINOVOSYL TRANSFERASE SQD2"/>
    <property type="match status" value="1"/>
</dbReference>
<keyword evidence="5" id="KW-1185">Reference proteome</keyword>
<keyword evidence="1" id="KW-0328">Glycosyltransferase</keyword>
<dbReference type="GO" id="GO:1901137">
    <property type="term" value="P:carbohydrate derivative biosynthetic process"/>
    <property type="evidence" value="ECO:0007669"/>
    <property type="project" value="UniProtKB-ARBA"/>
</dbReference>
<feature type="domain" description="Glycosyltransferase subfamily 4-like N-terminal" evidence="3">
    <location>
        <begin position="26"/>
        <end position="184"/>
    </location>
</feature>
<protein>
    <submittedName>
        <fullName evidence="4">Glycosyltransferase family 1 protein</fullName>
    </submittedName>
</protein>
<dbReference type="Pfam" id="PF13692">
    <property type="entry name" value="Glyco_trans_1_4"/>
    <property type="match status" value="1"/>
</dbReference>
<dbReference type="Pfam" id="PF13439">
    <property type="entry name" value="Glyco_transf_4"/>
    <property type="match status" value="1"/>
</dbReference>
<gene>
    <name evidence="4" type="ORF">EJC51_39875</name>
</gene>
<organism evidence="4 5">
    <name type="scientific">Streptomyces aquilus</name>
    <dbReference type="NCBI Taxonomy" id="2548456"/>
    <lineage>
        <taxon>Bacteria</taxon>
        <taxon>Bacillati</taxon>
        <taxon>Actinomycetota</taxon>
        <taxon>Actinomycetes</taxon>
        <taxon>Kitasatosporales</taxon>
        <taxon>Streptomycetaceae</taxon>
        <taxon>Streptomyces</taxon>
    </lineage>
</organism>
<dbReference type="Proteomes" id="UP000280197">
    <property type="component" value="Chromosome"/>
</dbReference>
<sequence>MPSATGAPDFSRGGRTVLHIAQSSEGGVASFVAALSVGQRARGDRVIVACRPFSRLSRAAVENGAETIAWEASAAPGPTVAREVAAVHRIVISIGPDLVHLHSSKAGLAGRLALRGSLPTVFQPHAWSFDAVSGALRWASVEWERLGSRWAHQLVCVSEGERAEGRAAGVTARYTVVPNGVDLDHFAAAETSAQTRARARLGVPPYAPVAVCVGRLCRQKAQDVLLEAWPRITERVPEAQLVLVGDGPDHTALAARAPATVRFTGDVDDPLDWYRAADLLVLPSRWEGMALAPLEAMACSCPVVVTDVPGAAESLPAQQRSDALVPPENPGALAASVAGLLADRARCRRRGEQAHDHVCRHHSVHQVVERMSDVYDRACATWAVQKGG</sequence>
<dbReference type="InterPro" id="IPR050194">
    <property type="entry name" value="Glycosyltransferase_grp1"/>
</dbReference>
<dbReference type="SUPFAM" id="SSF53756">
    <property type="entry name" value="UDP-Glycosyltransferase/glycogen phosphorylase"/>
    <property type="match status" value="1"/>
</dbReference>
<evidence type="ECO:0000313" key="4">
    <source>
        <dbReference type="EMBL" id="AZP21705.1"/>
    </source>
</evidence>
<accession>A0A3S9IBH2</accession>
<reference evidence="4 5" key="1">
    <citation type="submission" date="2018-12" db="EMBL/GenBank/DDBJ databases">
        <authorList>
            <person name="Li K."/>
        </authorList>
    </citation>
    <scope>NUCLEOTIDE SEQUENCE [LARGE SCALE GENOMIC DNA]</scope>
    <source>
        <strain evidence="5">CR22</strain>
    </source>
</reference>
<name>A0A3S9IBH2_9ACTN</name>
<dbReference type="GO" id="GO:0016758">
    <property type="term" value="F:hexosyltransferase activity"/>
    <property type="evidence" value="ECO:0007669"/>
    <property type="project" value="TreeGrafter"/>
</dbReference>
<dbReference type="KEGG" id="saqu:EJC51_39875"/>
<dbReference type="RefSeq" id="WP_126275529.1">
    <property type="nucleotide sequence ID" value="NZ_CP034463.1"/>
</dbReference>
<keyword evidence="2 4" id="KW-0808">Transferase</keyword>
<proteinExistence type="predicted"/>
<evidence type="ECO:0000313" key="5">
    <source>
        <dbReference type="Proteomes" id="UP000280197"/>
    </source>
</evidence>
<dbReference type="EMBL" id="CP034463">
    <property type="protein sequence ID" value="AZP21705.1"/>
    <property type="molecule type" value="Genomic_DNA"/>
</dbReference>
<evidence type="ECO:0000256" key="2">
    <source>
        <dbReference type="ARBA" id="ARBA00022679"/>
    </source>
</evidence>
<dbReference type="AlphaFoldDB" id="A0A3S9IBH2"/>
<evidence type="ECO:0000259" key="3">
    <source>
        <dbReference type="Pfam" id="PF13439"/>
    </source>
</evidence>
<dbReference type="InterPro" id="IPR028098">
    <property type="entry name" value="Glyco_trans_4-like_N"/>
</dbReference>
<evidence type="ECO:0000256" key="1">
    <source>
        <dbReference type="ARBA" id="ARBA00022676"/>
    </source>
</evidence>
<dbReference type="PANTHER" id="PTHR45947:SF3">
    <property type="entry name" value="SULFOQUINOVOSYL TRANSFERASE SQD2"/>
    <property type="match status" value="1"/>
</dbReference>
<dbReference type="Gene3D" id="3.40.50.2000">
    <property type="entry name" value="Glycogen Phosphorylase B"/>
    <property type="match status" value="2"/>
</dbReference>